<organism evidence="1 2">
    <name type="scientific">Arctium lappa</name>
    <name type="common">Greater burdock</name>
    <name type="synonym">Lappa major</name>
    <dbReference type="NCBI Taxonomy" id="4217"/>
    <lineage>
        <taxon>Eukaryota</taxon>
        <taxon>Viridiplantae</taxon>
        <taxon>Streptophyta</taxon>
        <taxon>Embryophyta</taxon>
        <taxon>Tracheophyta</taxon>
        <taxon>Spermatophyta</taxon>
        <taxon>Magnoliopsida</taxon>
        <taxon>eudicotyledons</taxon>
        <taxon>Gunneridae</taxon>
        <taxon>Pentapetalae</taxon>
        <taxon>asterids</taxon>
        <taxon>campanulids</taxon>
        <taxon>Asterales</taxon>
        <taxon>Asteraceae</taxon>
        <taxon>Carduoideae</taxon>
        <taxon>Cardueae</taxon>
        <taxon>Arctiinae</taxon>
        <taxon>Arctium</taxon>
    </lineage>
</organism>
<evidence type="ECO:0000313" key="2">
    <source>
        <dbReference type="Proteomes" id="UP001055879"/>
    </source>
</evidence>
<reference evidence="2" key="1">
    <citation type="journal article" date="2022" name="Mol. Ecol. Resour.">
        <title>The genomes of chicory, endive, great burdock and yacon provide insights into Asteraceae palaeo-polyploidization history and plant inulin production.</title>
        <authorList>
            <person name="Fan W."/>
            <person name="Wang S."/>
            <person name="Wang H."/>
            <person name="Wang A."/>
            <person name="Jiang F."/>
            <person name="Liu H."/>
            <person name="Zhao H."/>
            <person name="Xu D."/>
            <person name="Zhang Y."/>
        </authorList>
    </citation>
    <scope>NUCLEOTIDE SEQUENCE [LARGE SCALE GENOMIC DNA]</scope>
    <source>
        <strain evidence="2">cv. Niubang</strain>
    </source>
</reference>
<dbReference type="EMBL" id="CM042051">
    <property type="protein sequence ID" value="KAI3729697.1"/>
    <property type="molecule type" value="Genomic_DNA"/>
</dbReference>
<keyword evidence="2" id="KW-1185">Reference proteome</keyword>
<reference evidence="1 2" key="2">
    <citation type="journal article" date="2022" name="Mol. Ecol. Resour.">
        <title>The genomes of chicory, endive, great burdock and yacon provide insights into Asteraceae paleo-polyploidization history and plant inulin production.</title>
        <authorList>
            <person name="Fan W."/>
            <person name="Wang S."/>
            <person name="Wang H."/>
            <person name="Wang A."/>
            <person name="Jiang F."/>
            <person name="Liu H."/>
            <person name="Zhao H."/>
            <person name="Xu D."/>
            <person name="Zhang Y."/>
        </authorList>
    </citation>
    <scope>NUCLEOTIDE SEQUENCE [LARGE SCALE GENOMIC DNA]</scope>
    <source>
        <strain evidence="2">cv. Niubang</strain>
    </source>
</reference>
<protein>
    <submittedName>
        <fullName evidence="1">Uncharacterized protein</fullName>
    </submittedName>
</protein>
<proteinExistence type="predicted"/>
<sequence>METIPSEKDYGDVGGGGNVRDCGGVVHGGCEGLEFTGGKDLQGLKAKGKNSKKCVRGSIMVVSQYG</sequence>
<dbReference type="Proteomes" id="UP001055879">
    <property type="component" value="Linkage Group LG05"/>
</dbReference>
<comment type="caution">
    <text evidence="1">The sequence shown here is derived from an EMBL/GenBank/DDBJ whole genome shotgun (WGS) entry which is preliminary data.</text>
</comment>
<name>A0ACB9C5Z6_ARCLA</name>
<accession>A0ACB9C5Z6</accession>
<evidence type="ECO:0000313" key="1">
    <source>
        <dbReference type="EMBL" id="KAI3729697.1"/>
    </source>
</evidence>
<gene>
    <name evidence="1" type="ORF">L6452_18360</name>
</gene>